<dbReference type="EMBL" id="ABFEVW020000012">
    <property type="protein sequence ID" value="EKU3568705.1"/>
    <property type="molecule type" value="Genomic_DNA"/>
</dbReference>
<reference evidence="3 9" key="4">
    <citation type="submission" date="2019-10" db="EMBL/GenBank/DDBJ databases">
        <title>Genetic environment of the oxa23 gene and comparative analysis of carbapenem resistant Acinetobacter baumannii isolates belonging to global clone 1, lineage 2 recovered in a burns hospital outbreak in 2012-2013.</title>
        <authorList>
            <person name="Douraghi M."/>
            <person name="Aris P."/>
            <person name="Kenyon J."/>
            <person name="Hamidian M."/>
        </authorList>
    </citation>
    <scope>NUCLEOTIDE SEQUENCE [LARGE SCALE GENOMIC DNA]</scope>
    <source>
        <strain evidence="3 9">ABS103</strain>
    </source>
</reference>
<evidence type="ECO:0000313" key="7">
    <source>
        <dbReference type="Proteomes" id="UP000280073"/>
    </source>
</evidence>
<dbReference type="Proteomes" id="UP000439424">
    <property type="component" value="Unassembled WGS sequence"/>
</dbReference>
<dbReference type="Proteomes" id="UP000461234">
    <property type="component" value="Unassembled WGS sequence"/>
</dbReference>
<reference evidence="5 7" key="3">
    <citation type="submission" date="2018-10" db="EMBL/GenBank/DDBJ databases">
        <title>GWAS and RNA-Seq identify cryptic mechanisms of antimicrobial resistance in Acinetobacter baumannii.</title>
        <authorList>
            <person name="Sahl J.W."/>
        </authorList>
    </citation>
    <scope>NUCLEOTIDE SEQUENCE [LARGE SCALE GENOMIC DNA]</scope>
    <source>
        <strain evidence="5 7">TG28175</strain>
    </source>
</reference>
<dbReference type="Proteomes" id="UP000032746">
    <property type="component" value="Chromosome"/>
</dbReference>
<evidence type="ECO:0000313" key="8">
    <source>
        <dbReference type="Proteomes" id="UP000439424"/>
    </source>
</evidence>
<dbReference type="PATRIC" id="fig|470.1289.peg.2650"/>
<evidence type="ECO:0000313" key="9">
    <source>
        <dbReference type="Proteomes" id="UP000461234"/>
    </source>
</evidence>
<accession>A0A0D5YEF9</accession>
<evidence type="ECO:0000313" key="3">
    <source>
        <dbReference type="EMBL" id="MQR51310.1"/>
    </source>
</evidence>
<proteinExistence type="predicted"/>
<evidence type="ECO:0000313" key="4">
    <source>
        <dbReference type="EMBL" id="MVM93831.1"/>
    </source>
</evidence>
<evidence type="ECO:0000313" key="1">
    <source>
        <dbReference type="EMBL" id="AKA30692.1"/>
    </source>
</evidence>
<dbReference type="EMBL" id="WPIP01000313">
    <property type="protein sequence ID" value="MVM93831.1"/>
    <property type="molecule type" value="Genomic_DNA"/>
</dbReference>
<organism evidence="1 6">
    <name type="scientific">Acinetobacter baumannii</name>
    <dbReference type="NCBI Taxonomy" id="470"/>
    <lineage>
        <taxon>Bacteria</taxon>
        <taxon>Pseudomonadati</taxon>
        <taxon>Pseudomonadota</taxon>
        <taxon>Gammaproteobacteria</taxon>
        <taxon>Moraxellales</taxon>
        <taxon>Moraxellaceae</taxon>
        <taxon>Acinetobacter</taxon>
        <taxon>Acinetobacter calcoaceticus/baumannii complex</taxon>
    </lineage>
</organism>
<evidence type="ECO:0000313" key="5">
    <source>
        <dbReference type="EMBL" id="RSR60986.1"/>
    </source>
</evidence>
<dbReference type="Proteomes" id="UP000280073">
    <property type="component" value="Unassembled WGS sequence"/>
</dbReference>
<sequence length="90" mass="10775">MDTYLDKYGYLIGFFLGYLDILESNQDILNYFQKNSDEIHICIDEIAKLLNDNLLDWEIFSEEANIYFQSKTDFINFFNWLKAELIKISL</sequence>
<evidence type="ECO:0008006" key="10">
    <source>
        <dbReference type="Google" id="ProtNLM"/>
    </source>
</evidence>
<dbReference type="EMBL" id="CP008706">
    <property type="protein sequence ID" value="AKA30692.1"/>
    <property type="molecule type" value="Genomic_DNA"/>
</dbReference>
<dbReference type="AlphaFoldDB" id="A0A0D5YEF9"/>
<gene>
    <name evidence="1" type="ORF">ABUW_0936</name>
    <name evidence="5" type="ORF">EA686_06440</name>
    <name evidence="3" type="ORF">F2P40_18630</name>
    <name evidence="4" type="ORF">GNY86_20075</name>
    <name evidence="2" type="ORF">MKP18_002105</name>
</gene>
<dbReference type="EMBL" id="WIOC01000035">
    <property type="protein sequence ID" value="MQR51310.1"/>
    <property type="molecule type" value="Genomic_DNA"/>
</dbReference>
<reference evidence="4 8" key="5">
    <citation type="submission" date="2019-11" db="EMBL/GenBank/DDBJ databases">
        <title>Multidrug-resistant Acinetobacter baumannii moving toward extensively drug-resistant over fifteen years in South of Brazil.</title>
        <authorList>
            <person name="Fedrigo N.H."/>
            <person name="Cerdeira L."/>
            <person name="Fuga B."/>
            <person name="Marini P.V.B."/>
            <person name="Shinohara D.R."/>
            <person name="Carrara-Marroni F.E."/>
            <person name="Lincopan N."/>
            <person name="Tognim M.C.B."/>
        </authorList>
    </citation>
    <scope>NUCLEOTIDE SEQUENCE [LARGE SCALE GENOMIC DNA]</scope>
    <source>
        <strain evidence="4 8">Ac576</strain>
    </source>
</reference>
<dbReference type="EMBL" id="ABFEVW030000012">
    <property type="protein sequence ID" value="EMN1071802.1"/>
    <property type="molecule type" value="Genomic_DNA"/>
</dbReference>
<evidence type="ECO:0000313" key="2">
    <source>
        <dbReference type="EMBL" id="EKU3568705.1"/>
    </source>
</evidence>
<dbReference type="OrthoDB" id="6707506at2"/>
<evidence type="ECO:0000313" key="6">
    <source>
        <dbReference type="Proteomes" id="UP000032746"/>
    </source>
</evidence>
<dbReference type="RefSeq" id="WP_000382057.1">
    <property type="nucleotide sequence ID" value="NZ_CABMHL010000001.1"/>
</dbReference>
<reference evidence="6" key="2">
    <citation type="submission" date="2015-03" db="EMBL/GenBank/DDBJ databases">
        <authorList>
            <person name="Gallagher L.A."/>
            <person name="Hayden H.S."/>
            <person name="Weiss E.J."/>
            <person name="Hager K.R."/>
            <person name="Ramage E."/>
            <person name="Radey M.R."/>
            <person name="Bydalek R."/>
            <person name="Manoil C."/>
            <person name="Miller S.I."/>
            <person name="Brittnacher M.J."/>
        </authorList>
    </citation>
    <scope>NUCLEOTIDE SEQUENCE [LARGE SCALE GENOMIC DNA]</scope>
    <source>
        <strain evidence="6">AB5075-UW</strain>
    </source>
</reference>
<dbReference type="EMBL" id="RFDI01000258">
    <property type="protein sequence ID" value="RSR60986.1"/>
    <property type="molecule type" value="Genomic_DNA"/>
</dbReference>
<reference evidence="1 6" key="1">
    <citation type="journal article" date="2015" name="J. Bacteriol.">
        <title>Resources for Genetic and Genomic Analysis of Emerging Pathogen Acinetobacter baumannii.</title>
        <authorList>
            <person name="Gallagher L.A."/>
            <person name="Ramage E."/>
            <person name="Weiss E.J."/>
            <person name="Radey M."/>
            <person name="Hayden H.S."/>
            <person name="Held K.G."/>
            <person name="Huse H.K."/>
            <person name="Zurawski D.V."/>
            <person name="Brittnacher M.J."/>
            <person name="Manoil C."/>
        </authorList>
    </citation>
    <scope>NUCLEOTIDE SEQUENCE [LARGE SCALE GENOMIC DNA]</scope>
    <source>
        <strain evidence="1 6">AB5075-UW</strain>
    </source>
</reference>
<protein>
    <recommendedName>
        <fullName evidence="10">CdiI immunity protein domain-containing protein</fullName>
    </recommendedName>
</protein>
<reference evidence="2" key="6">
    <citation type="submission" date="2023-06" db="EMBL/GenBank/DDBJ databases">
        <authorList>
            <consortium name="Clinical and Environmental Microbiology Branch: Whole genome sequencing antimicrobial resistance pathogens in the healthcare setting"/>
        </authorList>
    </citation>
    <scope>NUCLEOTIDE SEQUENCE</scope>
    <source>
        <strain evidence="2">2021GN-00227</strain>
    </source>
</reference>
<name>A0A0D5YEF9_ACIBA</name>